<protein>
    <submittedName>
        <fullName evidence="2">Uncharacterized protein</fullName>
    </submittedName>
</protein>
<dbReference type="Proteomes" id="UP000683925">
    <property type="component" value="Unassembled WGS sequence"/>
</dbReference>
<proteinExistence type="predicted"/>
<sequence>MQDSIKFYLICSFALYLITRRSPLREKQHIILAQVAVLFLVECLLSVVLTQLLVNYVRFCAMLIIQYQIIKALLFSSQSENEISVVINQIKNKYKVE</sequence>
<keyword evidence="3" id="KW-1185">Reference proteome</keyword>
<dbReference type="AlphaFoldDB" id="A0A8S1W158"/>
<feature type="transmembrane region" description="Helical" evidence="1">
    <location>
        <begin position="30"/>
        <end position="50"/>
    </location>
</feature>
<evidence type="ECO:0000313" key="2">
    <source>
        <dbReference type="EMBL" id="CAD8182673.1"/>
    </source>
</evidence>
<name>A0A8S1W158_PAROT</name>
<keyword evidence="1" id="KW-0812">Transmembrane</keyword>
<keyword evidence="1" id="KW-1133">Transmembrane helix</keyword>
<dbReference type="OrthoDB" id="310684at2759"/>
<reference evidence="2" key="1">
    <citation type="submission" date="2021-01" db="EMBL/GenBank/DDBJ databases">
        <authorList>
            <consortium name="Genoscope - CEA"/>
            <person name="William W."/>
        </authorList>
    </citation>
    <scope>NUCLEOTIDE SEQUENCE</scope>
</reference>
<keyword evidence="1" id="KW-0472">Membrane</keyword>
<gene>
    <name evidence="2" type="ORF">POCTA_138.1.T0790160</name>
</gene>
<evidence type="ECO:0000256" key="1">
    <source>
        <dbReference type="SAM" id="Phobius"/>
    </source>
</evidence>
<accession>A0A8S1W158</accession>
<dbReference type="EMBL" id="CAJJDP010000078">
    <property type="protein sequence ID" value="CAD8182673.1"/>
    <property type="molecule type" value="Genomic_DNA"/>
</dbReference>
<evidence type="ECO:0000313" key="3">
    <source>
        <dbReference type="Proteomes" id="UP000683925"/>
    </source>
</evidence>
<organism evidence="2 3">
    <name type="scientific">Paramecium octaurelia</name>
    <dbReference type="NCBI Taxonomy" id="43137"/>
    <lineage>
        <taxon>Eukaryota</taxon>
        <taxon>Sar</taxon>
        <taxon>Alveolata</taxon>
        <taxon>Ciliophora</taxon>
        <taxon>Intramacronucleata</taxon>
        <taxon>Oligohymenophorea</taxon>
        <taxon>Peniculida</taxon>
        <taxon>Parameciidae</taxon>
        <taxon>Paramecium</taxon>
    </lineage>
</organism>
<comment type="caution">
    <text evidence="2">The sequence shown here is derived from an EMBL/GenBank/DDBJ whole genome shotgun (WGS) entry which is preliminary data.</text>
</comment>